<evidence type="ECO:0000313" key="6">
    <source>
        <dbReference type="EMBL" id="AAS82190.1"/>
    </source>
</evidence>
<dbReference type="PROSITE" id="PS50860">
    <property type="entry name" value="AA_TRNA_LIGASE_II_ALA"/>
    <property type="match status" value="1"/>
</dbReference>
<dbReference type="Gene3D" id="2.40.30.130">
    <property type="match status" value="1"/>
</dbReference>
<sequence>MANSSRSRGAILLILRGMRLYQLDSYATRFQARVERVWSDEKGHYAVLSQTLFYPESGGQPADRGVLRGPFGEVQVLHAYEEEKAFGDVVHVLSAPIPEGVEVEGEIDWPRRFRHMQRHTAQHLLSQALLRAGGYHTVAVSLDSPVCTVDLEEEAEEAGVLEAEALANFAVYADYPVEAFYVSEEELARYPLRRPPKVRGKVRLVRIGDFDLAACGGTHLKTSAQAGPIKVLKWERYKGGTRVYFMAGWEALEDYHAKHALLARLALAFSTNPLELEKPIRKLQDELYALKGENQALREGLAEALLPRALEEKALLVPLPVLGELGKRLARFEGTFLLVAPEGRFVAVGPRRGEVLERLKALGGRGGGKEAVQGALPPGRAVEALARVRELL</sequence>
<dbReference type="InterPro" id="IPR051335">
    <property type="entry name" value="Alanyl-tRNA_Editing_Enzymes"/>
</dbReference>
<dbReference type="InterPro" id="IPR018163">
    <property type="entry name" value="Thr/Ala-tRNA-synth_IIc_edit"/>
</dbReference>
<evidence type="ECO:0000256" key="2">
    <source>
        <dbReference type="ARBA" id="ARBA00004496"/>
    </source>
</evidence>
<evidence type="ECO:0000256" key="1">
    <source>
        <dbReference type="ARBA" id="ARBA00001947"/>
    </source>
</evidence>
<dbReference type="SUPFAM" id="SSF50447">
    <property type="entry name" value="Translation proteins"/>
    <property type="match status" value="1"/>
</dbReference>
<accession>Q72GK0</accession>
<comment type="subcellular location">
    <subcellularLocation>
        <location evidence="2">Cytoplasm</location>
    </subcellularLocation>
</comment>
<dbReference type="GO" id="GO:0004813">
    <property type="term" value="F:alanine-tRNA ligase activity"/>
    <property type="evidence" value="ECO:0007669"/>
    <property type="project" value="InterPro"/>
</dbReference>
<keyword evidence="6" id="KW-0436">Ligase</keyword>
<dbReference type="eggNOG" id="COG2872">
    <property type="taxonomic scope" value="Bacteria"/>
</dbReference>
<evidence type="ECO:0000259" key="5">
    <source>
        <dbReference type="PROSITE" id="PS50860"/>
    </source>
</evidence>
<dbReference type="GO" id="GO:0005524">
    <property type="term" value="F:ATP binding"/>
    <property type="evidence" value="ECO:0007669"/>
    <property type="project" value="InterPro"/>
</dbReference>
<evidence type="ECO:0000313" key="7">
    <source>
        <dbReference type="Proteomes" id="UP000000592"/>
    </source>
</evidence>
<dbReference type="Pfam" id="PF01411">
    <property type="entry name" value="tRNA-synt_2c"/>
    <property type="match status" value="1"/>
</dbReference>
<evidence type="ECO:0000256" key="3">
    <source>
        <dbReference type="ARBA" id="ARBA00022723"/>
    </source>
</evidence>
<dbReference type="KEGG" id="tth:TT_C1848"/>
<dbReference type="AlphaFoldDB" id="Q72GK0"/>
<evidence type="ECO:0000256" key="4">
    <source>
        <dbReference type="ARBA" id="ARBA00022833"/>
    </source>
</evidence>
<dbReference type="PANTHER" id="PTHR43462:SF1">
    <property type="entry name" value="ALANYL-TRNA EDITING PROTEIN AARSD1"/>
    <property type="match status" value="1"/>
</dbReference>
<dbReference type="Proteomes" id="UP000000592">
    <property type="component" value="Chromosome"/>
</dbReference>
<keyword evidence="4" id="KW-0862">Zinc</keyword>
<dbReference type="InterPro" id="IPR018165">
    <property type="entry name" value="Ala-tRNA-synth_IIc_core"/>
</dbReference>
<dbReference type="GO" id="GO:0006419">
    <property type="term" value="P:alanyl-tRNA aminoacylation"/>
    <property type="evidence" value="ECO:0007669"/>
    <property type="project" value="InterPro"/>
</dbReference>
<dbReference type="GO" id="GO:0003676">
    <property type="term" value="F:nucleic acid binding"/>
    <property type="evidence" value="ECO:0007669"/>
    <property type="project" value="InterPro"/>
</dbReference>
<keyword evidence="3" id="KW-0479">Metal-binding</keyword>
<proteinExistence type="predicted"/>
<dbReference type="EMBL" id="AE017221">
    <property type="protein sequence ID" value="AAS82190.1"/>
    <property type="molecule type" value="Genomic_DNA"/>
</dbReference>
<dbReference type="SUPFAM" id="SSF55186">
    <property type="entry name" value="ThrRS/AlaRS common domain"/>
    <property type="match status" value="1"/>
</dbReference>
<dbReference type="GO" id="GO:0005737">
    <property type="term" value="C:cytoplasm"/>
    <property type="evidence" value="ECO:0007669"/>
    <property type="project" value="UniProtKB-SubCell"/>
</dbReference>
<reference evidence="6 7" key="1">
    <citation type="journal article" date="2004" name="Nat. Biotechnol.">
        <title>The genome sequence of the extreme thermophile Thermus thermophilus.</title>
        <authorList>
            <person name="Henne A."/>
            <person name="Brueggemann H."/>
            <person name="Raasch C."/>
            <person name="Wiezer A."/>
            <person name="Hartsch T."/>
            <person name="Liesegang H."/>
            <person name="Johann A."/>
            <person name="Lienard T."/>
            <person name="Gohl O."/>
            <person name="Martinez-Arias R."/>
            <person name="Jacobi C."/>
            <person name="Starkuviene V."/>
            <person name="Schlenczeck S."/>
            <person name="Dencker S."/>
            <person name="Huber R."/>
            <person name="Klenk H.-P."/>
            <person name="Overbeek R."/>
            <person name="Kramer W."/>
            <person name="Merkl R."/>
            <person name="Gottschalk G."/>
            <person name="Fritz H.-J."/>
        </authorList>
    </citation>
    <scope>NUCLEOTIDE SEQUENCE [LARGE SCALE GENOMIC DNA]</scope>
    <source>
        <strain evidence="7">ATCC BAA-163 / DSM 7039 / HB27</strain>
    </source>
</reference>
<organism evidence="6 7">
    <name type="scientific">Thermus thermophilus (strain ATCC BAA-163 / DSM 7039 / HB27)</name>
    <dbReference type="NCBI Taxonomy" id="262724"/>
    <lineage>
        <taxon>Bacteria</taxon>
        <taxon>Thermotogati</taxon>
        <taxon>Deinococcota</taxon>
        <taxon>Deinococci</taxon>
        <taxon>Thermales</taxon>
        <taxon>Thermaceae</taxon>
        <taxon>Thermus</taxon>
    </lineage>
</organism>
<dbReference type="Gene3D" id="3.30.980.10">
    <property type="entry name" value="Threonyl-trna Synthetase, Chain A, domain 2"/>
    <property type="match status" value="1"/>
</dbReference>
<dbReference type="SMR" id="Q72GK0"/>
<dbReference type="PANTHER" id="PTHR43462">
    <property type="entry name" value="ALANYL-TRNA EDITING PROTEIN"/>
    <property type="match status" value="1"/>
</dbReference>
<keyword evidence="6" id="KW-0030">Aminoacyl-tRNA synthetase</keyword>
<dbReference type="InterPro" id="IPR012947">
    <property type="entry name" value="tRNA_SAD"/>
</dbReference>
<feature type="domain" description="Alanyl-transfer RNA synthetases family profile" evidence="5">
    <location>
        <begin position="1"/>
        <end position="242"/>
    </location>
</feature>
<dbReference type="SMART" id="SM00863">
    <property type="entry name" value="tRNA_SAD"/>
    <property type="match status" value="1"/>
</dbReference>
<protein>
    <submittedName>
        <fullName evidence="6">Alanyl-tRNA synthetase related protein</fullName>
    </submittedName>
</protein>
<dbReference type="InterPro" id="IPR018164">
    <property type="entry name" value="Ala-tRNA-synth_IIc_N"/>
</dbReference>
<dbReference type="HOGENOM" id="CLU_004485_7_2_0"/>
<comment type="cofactor">
    <cofactor evidence="1">
        <name>Zn(2+)</name>
        <dbReference type="ChEBI" id="CHEBI:29105"/>
    </cofactor>
</comment>
<name>Q72GK0_THET2</name>
<gene>
    <name evidence="6" type="ordered locus">TT_C1848</name>
</gene>
<dbReference type="InterPro" id="IPR009000">
    <property type="entry name" value="Transl_B-barrel_sf"/>
</dbReference>
<dbReference type="GO" id="GO:0046872">
    <property type="term" value="F:metal ion binding"/>
    <property type="evidence" value="ECO:0007669"/>
    <property type="project" value="UniProtKB-KW"/>
</dbReference>
<dbReference type="GO" id="GO:0002161">
    <property type="term" value="F:aminoacyl-tRNA deacylase activity"/>
    <property type="evidence" value="ECO:0007669"/>
    <property type="project" value="UniProtKB-ARBA"/>
</dbReference>
<dbReference type="Pfam" id="PF07973">
    <property type="entry name" value="tRNA_SAD"/>
    <property type="match status" value="1"/>
</dbReference>